<keyword evidence="3" id="KW-1003">Cell membrane</keyword>
<accession>A0A9D1TT27</accession>
<evidence type="ECO:0000256" key="6">
    <source>
        <dbReference type="ARBA" id="ARBA00022989"/>
    </source>
</evidence>
<proteinExistence type="predicted"/>
<keyword evidence="5 8" id="KW-0812">Transmembrane</keyword>
<dbReference type="SUPFAM" id="SSF82693">
    <property type="entry name" value="Multidrug efflux transporter AcrB pore domain, PN1, PN2, PC1 and PC2 subdomains"/>
    <property type="match status" value="3"/>
</dbReference>
<protein>
    <submittedName>
        <fullName evidence="9">Efflux RND transporter permease subunit</fullName>
    </submittedName>
</protein>
<evidence type="ECO:0000313" key="10">
    <source>
        <dbReference type="Proteomes" id="UP000823934"/>
    </source>
</evidence>
<dbReference type="SUPFAM" id="SSF82714">
    <property type="entry name" value="Multidrug efflux transporter AcrB TolC docking domain, DN and DC subdomains"/>
    <property type="match status" value="2"/>
</dbReference>
<feature type="transmembrane region" description="Helical" evidence="8">
    <location>
        <begin position="923"/>
        <end position="946"/>
    </location>
</feature>
<evidence type="ECO:0000256" key="3">
    <source>
        <dbReference type="ARBA" id="ARBA00022475"/>
    </source>
</evidence>
<dbReference type="Pfam" id="PF00873">
    <property type="entry name" value="ACR_tran"/>
    <property type="match status" value="1"/>
</dbReference>
<feature type="transmembrane region" description="Helical" evidence="8">
    <location>
        <begin position="436"/>
        <end position="456"/>
    </location>
</feature>
<dbReference type="Gene3D" id="3.30.70.1440">
    <property type="entry name" value="Multidrug efflux transporter AcrB pore domain"/>
    <property type="match status" value="1"/>
</dbReference>
<keyword evidence="7 8" id="KW-0472">Membrane</keyword>
<dbReference type="InterPro" id="IPR027463">
    <property type="entry name" value="AcrB_DN_DC_subdom"/>
</dbReference>
<dbReference type="Gene3D" id="3.30.2090.10">
    <property type="entry name" value="Multidrug efflux transporter AcrB TolC docking domain, DN and DC subdomains"/>
    <property type="match status" value="2"/>
</dbReference>
<comment type="subcellular location">
    <subcellularLocation>
        <location evidence="1">Cell inner membrane</location>
        <topology evidence="1">Multi-pass membrane protein</topology>
    </subcellularLocation>
</comment>
<evidence type="ECO:0000256" key="2">
    <source>
        <dbReference type="ARBA" id="ARBA00022448"/>
    </source>
</evidence>
<feature type="transmembrane region" description="Helical" evidence="8">
    <location>
        <begin position="966"/>
        <end position="986"/>
    </location>
</feature>
<dbReference type="Gene3D" id="1.20.1640.10">
    <property type="entry name" value="Multidrug efflux transporter AcrB transmembrane domain"/>
    <property type="match status" value="2"/>
</dbReference>
<feature type="transmembrane region" description="Helical" evidence="8">
    <location>
        <begin position="890"/>
        <end position="911"/>
    </location>
</feature>
<dbReference type="Gene3D" id="3.30.70.1320">
    <property type="entry name" value="Multidrug efflux transporter AcrB pore domain like"/>
    <property type="match status" value="1"/>
</dbReference>
<dbReference type="PANTHER" id="PTHR32063">
    <property type="match status" value="1"/>
</dbReference>
<dbReference type="InterPro" id="IPR001036">
    <property type="entry name" value="Acrflvin-R"/>
</dbReference>
<dbReference type="GO" id="GO:0042910">
    <property type="term" value="F:xenobiotic transmembrane transporter activity"/>
    <property type="evidence" value="ECO:0007669"/>
    <property type="project" value="TreeGrafter"/>
</dbReference>
<reference evidence="9" key="2">
    <citation type="submission" date="2021-04" db="EMBL/GenBank/DDBJ databases">
        <authorList>
            <person name="Gilroy R."/>
        </authorList>
    </citation>
    <scope>NUCLEOTIDE SEQUENCE</scope>
    <source>
        <strain evidence="9">CHK160-9182</strain>
    </source>
</reference>
<reference evidence="9" key="1">
    <citation type="journal article" date="2021" name="PeerJ">
        <title>Extensive microbial diversity within the chicken gut microbiome revealed by metagenomics and culture.</title>
        <authorList>
            <person name="Gilroy R."/>
            <person name="Ravi A."/>
            <person name="Getino M."/>
            <person name="Pursley I."/>
            <person name="Horton D.L."/>
            <person name="Alikhan N.F."/>
            <person name="Baker D."/>
            <person name="Gharbi K."/>
            <person name="Hall N."/>
            <person name="Watson M."/>
            <person name="Adriaenssens E.M."/>
            <person name="Foster-Nyarko E."/>
            <person name="Jarju S."/>
            <person name="Secka A."/>
            <person name="Antonio M."/>
            <person name="Oren A."/>
            <person name="Chaudhuri R.R."/>
            <person name="La Ragione R."/>
            <person name="Hildebrand F."/>
            <person name="Pallen M.J."/>
        </authorList>
    </citation>
    <scope>NUCLEOTIDE SEQUENCE</scope>
    <source>
        <strain evidence="9">CHK160-9182</strain>
    </source>
</reference>
<comment type="caution">
    <text evidence="9">The sequence shown here is derived from an EMBL/GenBank/DDBJ whole genome shotgun (WGS) entry which is preliminary data.</text>
</comment>
<dbReference type="Proteomes" id="UP000823934">
    <property type="component" value="Unassembled WGS sequence"/>
</dbReference>
<sequence>MKLSEVSIKRPVFAIVINIVLILLGLIGLDRMTIREYPDIDVPVISIRTSYQGASPEIIETQVTKVIEDAVTSVDGIDFISSDSRRGSSNINITFNSTKDIEEAANDVRDRVARAKRSLPDEVDDPIIQKSDSDADPVVILALSSNEHSAIELTQMVETIVQPQIELLEGVASVTIWGGREPVMRIWIDPQKLAILDVTVSDVEAALRAQNVEIPAGTIKSSTQEFSIVARTDLNQVEEFRNIIIKVADNAAEQNRPIVRLSDVALVELGGVEETSRPRLNGRPGVGVAVIKQSVANPLTLSADIRELLPTLNETLPEGVQIAVTSDTSVFINKSLSSVYTTIIEALIFVGLIIFVFLRNWRATLIPMVTVPISLVGSLFVMYLLGYSINTLTLLAFVLAIGLVVDDAIVMLENIHRHIENGVRPIKAAFIGSKEIGFAIIAMTITLAAVFLPLTFTQGRIGQLFVEFAVTLSIAVLISGFTALTLSPMMCSRLLPSKEEEEAKKGTFLGKILTPIYSAVERVLVGMTNAYESFLKAVLKARYFVVLGMLGLFTITGLLYLNLPQELSPTEDRGMIRISAITPEGATVDFTDRYFTEVEEYLLETLDEGTIVYTISGVAMGALAFVTLPDWDDRAESQMELTSRINQGLKDRALGLRVFASDPQSLGQRGDSKDVQIVIRSNESFEALDRQVTQIMEKMRDNPVLISPDNDLRMNTPQLEVYVDREKLALLGIDVSVVGRTLETALGGRNVTRYKDGAEQYDVLVQVDPQKRSQPRDLEGIYVRSQYGEMVPLSNFVTVSETIAPQNLRHFNKLRSVTISANLTSGVSQGEGIAIVEDIIREVNAEAMLDYQGSSREFIESGSSMVLIFLMALVFIYLVLAAQFESWIDPFIILFSVPLAGFGALGALYLAGGTINIYSQIGLVTLVGLITKHGILIVEFANQIMAEGENKMNAVIRSATLRLRPILMTTGAMVLGAVPLALAAGAGAESRQAIGWVIVGGMSVGTLLTLIVVPVIYYFIGGRHSEVNEELLYTAP</sequence>
<evidence type="ECO:0000256" key="5">
    <source>
        <dbReference type="ARBA" id="ARBA00022692"/>
    </source>
</evidence>
<organism evidence="9 10">
    <name type="scientific">Candidatus Ignatzschineria merdigallinarum</name>
    <dbReference type="NCBI Taxonomy" id="2838621"/>
    <lineage>
        <taxon>Bacteria</taxon>
        <taxon>Pseudomonadati</taxon>
        <taxon>Pseudomonadota</taxon>
        <taxon>Gammaproteobacteria</taxon>
        <taxon>Cardiobacteriales</taxon>
        <taxon>Ignatzschineriaceae</taxon>
        <taxon>Ignatzschineria</taxon>
    </lineage>
</organism>
<keyword evidence="4" id="KW-0997">Cell inner membrane</keyword>
<evidence type="ECO:0000256" key="7">
    <source>
        <dbReference type="ARBA" id="ARBA00023136"/>
    </source>
</evidence>
<evidence type="ECO:0000256" key="1">
    <source>
        <dbReference type="ARBA" id="ARBA00004429"/>
    </source>
</evidence>
<name>A0A9D1TT27_9GAMM</name>
<dbReference type="GO" id="GO:0005886">
    <property type="term" value="C:plasma membrane"/>
    <property type="evidence" value="ECO:0007669"/>
    <property type="project" value="UniProtKB-SubCell"/>
</dbReference>
<dbReference type="EMBL" id="DXHP01000009">
    <property type="protein sequence ID" value="HIW05778.1"/>
    <property type="molecule type" value="Genomic_DNA"/>
</dbReference>
<evidence type="ECO:0000313" key="9">
    <source>
        <dbReference type="EMBL" id="HIW05778.1"/>
    </source>
</evidence>
<keyword evidence="2" id="KW-0813">Transport</keyword>
<evidence type="ECO:0000256" key="8">
    <source>
        <dbReference type="SAM" id="Phobius"/>
    </source>
</evidence>
<feature type="transmembrane region" description="Helical" evidence="8">
    <location>
        <begin position="543"/>
        <end position="563"/>
    </location>
</feature>
<dbReference type="Gene3D" id="3.30.70.1430">
    <property type="entry name" value="Multidrug efflux transporter AcrB pore domain"/>
    <property type="match status" value="2"/>
</dbReference>
<keyword evidence="6 8" id="KW-1133">Transmembrane helix</keyword>
<dbReference type="AlphaFoldDB" id="A0A9D1TT27"/>
<dbReference type="FunFam" id="1.20.1640.10:FF:000001">
    <property type="entry name" value="Efflux pump membrane transporter"/>
    <property type="match status" value="1"/>
</dbReference>
<feature type="transmembrane region" description="Helical" evidence="8">
    <location>
        <begin position="993"/>
        <end position="1020"/>
    </location>
</feature>
<dbReference type="PANTHER" id="PTHR32063:SF28">
    <property type="entry name" value="BLR2861 PROTEIN"/>
    <property type="match status" value="1"/>
</dbReference>
<feature type="transmembrane region" description="Helical" evidence="8">
    <location>
        <begin position="468"/>
        <end position="486"/>
    </location>
</feature>
<dbReference type="SUPFAM" id="SSF82866">
    <property type="entry name" value="Multidrug efflux transporter AcrB transmembrane domain"/>
    <property type="match status" value="2"/>
</dbReference>
<evidence type="ECO:0000256" key="4">
    <source>
        <dbReference type="ARBA" id="ARBA00022519"/>
    </source>
</evidence>
<feature type="transmembrane region" description="Helical" evidence="8">
    <location>
        <begin position="339"/>
        <end position="358"/>
    </location>
</feature>
<dbReference type="PRINTS" id="PR00702">
    <property type="entry name" value="ACRIFLAVINRP"/>
</dbReference>
<feature type="transmembrane region" description="Helical" evidence="8">
    <location>
        <begin position="12"/>
        <end position="29"/>
    </location>
</feature>
<feature type="transmembrane region" description="Helical" evidence="8">
    <location>
        <begin position="865"/>
        <end position="884"/>
    </location>
</feature>
<gene>
    <name evidence="9" type="ORF">H9889_00400</name>
</gene>